<name>A0A6J5MPI1_9CAUD</name>
<accession>A0A6J5MPI1</accession>
<dbReference type="EMBL" id="LR796495">
    <property type="protein sequence ID" value="CAB4148272.1"/>
    <property type="molecule type" value="Genomic_DNA"/>
</dbReference>
<sequence length="62" mass="6363">MSKDKTSSPKGGNRGCLCADGTYSIECCDGELQSQGIGSLVQSVASNVVNTNAPRTIVNVSN</sequence>
<evidence type="ECO:0000313" key="1">
    <source>
        <dbReference type="EMBL" id="CAB4148272.1"/>
    </source>
</evidence>
<gene>
    <name evidence="1" type="ORF">UFOVP520_43</name>
</gene>
<protein>
    <submittedName>
        <fullName evidence="1">Uncharacterized protein</fullName>
    </submittedName>
</protein>
<proteinExistence type="predicted"/>
<organism evidence="1">
    <name type="scientific">uncultured Caudovirales phage</name>
    <dbReference type="NCBI Taxonomy" id="2100421"/>
    <lineage>
        <taxon>Viruses</taxon>
        <taxon>Duplodnaviria</taxon>
        <taxon>Heunggongvirae</taxon>
        <taxon>Uroviricota</taxon>
        <taxon>Caudoviricetes</taxon>
        <taxon>Peduoviridae</taxon>
        <taxon>Maltschvirus</taxon>
        <taxon>Maltschvirus maltsch</taxon>
    </lineage>
</organism>
<reference evidence="1" key="1">
    <citation type="submission" date="2020-04" db="EMBL/GenBank/DDBJ databases">
        <authorList>
            <person name="Chiriac C."/>
            <person name="Salcher M."/>
            <person name="Ghai R."/>
            <person name="Kavagutti S V."/>
        </authorList>
    </citation>
    <scope>NUCLEOTIDE SEQUENCE</scope>
</reference>